<evidence type="ECO:0000256" key="4">
    <source>
        <dbReference type="ARBA" id="ARBA00022827"/>
    </source>
</evidence>
<dbReference type="InterPro" id="IPR000172">
    <property type="entry name" value="GMC_OxRdtase_N"/>
</dbReference>
<dbReference type="PANTHER" id="PTHR11552">
    <property type="entry name" value="GLUCOSE-METHANOL-CHOLINE GMC OXIDOREDUCTASE"/>
    <property type="match status" value="1"/>
</dbReference>
<evidence type="ECO:0000256" key="2">
    <source>
        <dbReference type="ARBA" id="ARBA00010790"/>
    </source>
</evidence>
<dbReference type="AlphaFoldDB" id="A0A161MJ44"/>
<feature type="non-terminal residue" evidence="6">
    <location>
        <position position="1"/>
    </location>
</feature>
<feature type="domain" description="Glucose-methanol-choline oxidoreductase N-terminal" evidence="5">
    <location>
        <begin position="47"/>
        <end position="116"/>
    </location>
</feature>
<dbReference type="GO" id="GO:0050660">
    <property type="term" value="F:flavin adenine dinucleotide binding"/>
    <property type="evidence" value="ECO:0007669"/>
    <property type="project" value="InterPro"/>
</dbReference>
<accession>A0A161MJ44</accession>
<comment type="similarity">
    <text evidence="2">Belongs to the GMC oxidoreductase family.</text>
</comment>
<sequence>RLEVMKIILQILQQFSHIIYPFSITDYDWNYTTIRQQNACLGAQGGICPYYRGHIMGGSSAINFMMFVRGNQDDYNLWEEMGNSGWNYENVLHYFRKLENMTIPELAESPFYSTNGPVSVSYPEYN</sequence>
<reference evidence="6" key="2">
    <citation type="journal article" date="2017" name="J. Med. Entomol.">
        <title>Transcriptome Analysis of the Triatoma infestans (Hemiptera: Reduviidae) Integument.</title>
        <authorList>
            <person name="Calderon-Fernandez G.M."/>
            <person name="Moriconi D.E."/>
            <person name="Dulbecco A.B."/>
            <person name="Juarez M.P."/>
        </authorList>
    </citation>
    <scope>NUCLEOTIDE SEQUENCE</scope>
    <source>
        <strain evidence="6">Int1</strain>
        <tissue evidence="6">Integument</tissue>
    </source>
</reference>
<name>A0A161MJ44_TRIIF</name>
<dbReference type="Pfam" id="PF00732">
    <property type="entry name" value="GMC_oxred_N"/>
    <property type="match status" value="1"/>
</dbReference>
<dbReference type="SUPFAM" id="SSF51905">
    <property type="entry name" value="FAD/NAD(P)-binding domain"/>
    <property type="match status" value="1"/>
</dbReference>
<comment type="cofactor">
    <cofactor evidence="1">
        <name>FAD</name>
        <dbReference type="ChEBI" id="CHEBI:57692"/>
    </cofactor>
</comment>
<proteinExistence type="inferred from homology"/>
<dbReference type="Gene3D" id="3.50.50.60">
    <property type="entry name" value="FAD/NAD(P)-binding domain"/>
    <property type="match status" value="1"/>
</dbReference>
<evidence type="ECO:0000313" key="6">
    <source>
        <dbReference type="EMBL" id="JAR97647.1"/>
    </source>
</evidence>
<evidence type="ECO:0000259" key="5">
    <source>
        <dbReference type="Pfam" id="PF00732"/>
    </source>
</evidence>
<dbReference type="InterPro" id="IPR012132">
    <property type="entry name" value="GMC_OxRdtase"/>
</dbReference>
<dbReference type="EMBL" id="GEMB01005675">
    <property type="protein sequence ID" value="JAR97647.1"/>
    <property type="molecule type" value="Transcribed_RNA"/>
</dbReference>
<evidence type="ECO:0000256" key="1">
    <source>
        <dbReference type="ARBA" id="ARBA00001974"/>
    </source>
</evidence>
<organism evidence="6">
    <name type="scientific">Triatoma infestans</name>
    <name type="common">Assassin bug</name>
    <dbReference type="NCBI Taxonomy" id="30076"/>
    <lineage>
        <taxon>Eukaryota</taxon>
        <taxon>Metazoa</taxon>
        <taxon>Ecdysozoa</taxon>
        <taxon>Arthropoda</taxon>
        <taxon>Hexapoda</taxon>
        <taxon>Insecta</taxon>
        <taxon>Pterygota</taxon>
        <taxon>Neoptera</taxon>
        <taxon>Paraneoptera</taxon>
        <taxon>Hemiptera</taxon>
        <taxon>Heteroptera</taxon>
        <taxon>Panheteroptera</taxon>
        <taxon>Cimicomorpha</taxon>
        <taxon>Reduviidae</taxon>
        <taxon>Triatominae</taxon>
        <taxon>Triatoma</taxon>
    </lineage>
</organism>
<keyword evidence="3" id="KW-0285">Flavoprotein</keyword>
<dbReference type="GO" id="GO:0016614">
    <property type="term" value="F:oxidoreductase activity, acting on CH-OH group of donors"/>
    <property type="evidence" value="ECO:0007669"/>
    <property type="project" value="InterPro"/>
</dbReference>
<dbReference type="PANTHER" id="PTHR11552:SF147">
    <property type="entry name" value="CHOLINE DEHYDROGENASE, MITOCHONDRIAL"/>
    <property type="match status" value="1"/>
</dbReference>
<feature type="non-terminal residue" evidence="6">
    <location>
        <position position="126"/>
    </location>
</feature>
<dbReference type="Gene3D" id="3.30.560.10">
    <property type="entry name" value="Glucose Oxidase, domain 3"/>
    <property type="match status" value="1"/>
</dbReference>
<reference evidence="6" key="1">
    <citation type="submission" date="2016-04" db="EMBL/GenBank/DDBJ databases">
        <authorList>
            <person name="Calderon-Fernandez G.M.Sr."/>
        </authorList>
    </citation>
    <scope>NUCLEOTIDE SEQUENCE</scope>
    <source>
        <strain evidence="6">Int1</strain>
        <tissue evidence="6">Integument</tissue>
    </source>
</reference>
<protein>
    <submittedName>
        <fullName evidence="6">Glucose dehydrogenase</fullName>
    </submittedName>
</protein>
<dbReference type="InterPro" id="IPR036188">
    <property type="entry name" value="FAD/NAD-bd_sf"/>
</dbReference>
<keyword evidence="4" id="KW-0274">FAD</keyword>
<evidence type="ECO:0000256" key="3">
    <source>
        <dbReference type="ARBA" id="ARBA00022630"/>
    </source>
</evidence>